<keyword evidence="8" id="KW-1185">Reference proteome</keyword>
<dbReference type="InterPro" id="IPR052032">
    <property type="entry name" value="ATP-dep_AA_Ligase"/>
</dbReference>
<evidence type="ECO:0000313" key="7">
    <source>
        <dbReference type="EMBL" id="RSN78091.1"/>
    </source>
</evidence>
<sequence>MTRIGITSLNSILGAPGLAVAKCLKMADENLDLIGLDYTPSSPGVFDPIFSKVRALPPSLTYEYIRALKLIAEEENLDVLIPNTDPEVVVISRYLEELRDSVKLLIPSYSVVEKVKDKVSAERYMREKKIKTPKSYIVDLKSQKLDIDLGYPVLVKSEEGVFSCINKEELRICLKRLRIFGFKNALVQEYVEGDEYSIASVAIDGEIRGWVMQKKLALSDFGSTLMGVTVNNERVLRIAEDVIRGLRWTGPLEIEFRSAGEELFLTDFNLRFPAWIYLSPFAGVNLPYLLLRLIYDNSVKAAMQKVGVIILRTIEDKIIDFRKLGELIMEFSSPKLFLSHKKKSSS</sequence>
<dbReference type="Proteomes" id="UP000277582">
    <property type="component" value="Unassembled WGS sequence"/>
</dbReference>
<comment type="caution">
    <text evidence="7">The sequence shown here is derived from an EMBL/GenBank/DDBJ whole genome shotgun (WGS) entry which is preliminary data.</text>
</comment>
<keyword evidence="5" id="KW-1133">Transmembrane helix</keyword>
<evidence type="ECO:0000259" key="6">
    <source>
        <dbReference type="PROSITE" id="PS50975"/>
    </source>
</evidence>
<dbReference type="PANTHER" id="PTHR43585">
    <property type="entry name" value="FUMIPYRROLE BIOSYNTHESIS PROTEIN C"/>
    <property type="match status" value="1"/>
</dbReference>
<dbReference type="Pfam" id="PF15632">
    <property type="entry name" value="ATPgrasp_Ter"/>
    <property type="match status" value="1"/>
</dbReference>
<dbReference type="AlphaFoldDB" id="A0A3R9Q0K6"/>
<dbReference type="GO" id="GO:0046872">
    <property type="term" value="F:metal ion binding"/>
    <property type="evidence" value="ECO:0007669"/>
    <property type="project" value="InterPro"/>
</dbReference>
<dbReference type="OrthoDB" id="11959at2157"/>
<dbReference type="Gene3D" id="3.30.470.20">
    <property type="entry name" value="ATP-grasp fold, B domain"/>
    <property type="match status" value="1"/>
</dbReference>
<protein>
    <submittedName>
        <fullName evidence="7">ATP-grasp domain-containing protein</fullName>
    </submittedName>
</protein>
<reference evidence="7 8" key="1">
    <citation type="submission" date="2018-10" db="EMBL/GenBank/DDBJ databases">
        <title>Co-occurring genomic capacity for anaerobic methane metabolism and dissimilatory sulfite reduction discovered in the Korarchaeota.</title>
        <authorList>
            <person name="Mckay L.J."/>
            <person name="Dlakic M."/>
            <person name="Fields M.W."/>
            <person name="Delmont T.O."/>
            <person name="Eren A.M."/>
            <person name="Jay Z.J."/>
            <person name="Klingelsmith K.B."/>
            <person name="Rusch D.B."/>
            <person name="Inskeep W.P."/>
        </authorList>
    </citation>
    <scope>NUCLEOTIDE SEQUENCE [LARGE SCALE GENOMIC DNA]</scope>
    <source>
        <strain evidence="7 8">MDKW</strain>
    </source>
</reference>
<evidence type="ECO:0000256" key="5">
    <source>
        <dbReference type="SAM" id="Phobius"/>
    </source>
</evidence>
<evidence type="ECO:0000256" key="2">
    <source>
        <dbReference type="ARBA" id="ARBA00022741"/>
    </source>
</evidence>
<dbReference type="EMBL" id="RCOS01000024">
    <property type="protein sequence ID" value="RSN78091.1"/>
    <property type="molecule type" value="Genomic_DNA"/>
</dbReference>
<evidence type="ECO:0000256" key="1">
    <source>
        <dbReference type="ARBA" id="ARBA00022598"/>
    </source>
</evidence>
<evidence type="ECO:0000313" key="8">
    <source>
        <dbReference type="Proteomes" id="UP000277582"/>
    </source>
</evidence>
<gene>
    <name evidence="7" type="ORF">D6D85_01525</name>
</gene>
<evidence type="ECO:0000256" key="4">
    <source>
        <dbReference type="PROSITE-ProRule" id="PRU00409"/>
    </source>
</evidence>
<dbReference type="Gene3D" id="3.40.50.20">
    <property type="match status" value="1"/>
</dbReference>
<keyword evidence="2 4" id="KW-0547">Nucleotide-binding</keyword>
<dbReference type="SUPFAM" id="SSF56059">
    <property type="entry name" value="Glutathione synthetase ATP-binding domain-like"/>
    <property type="match status" value="1"/>
</dbReference>
<dbReference type="PROSITE" id="PS50975">
    <property type="entry name" value="ATP_GRASP"/>
    <property type="match status" value="1"/>
</dbReference>
<dbReference type="GO" id="GO:0005524">
    <property type="term" value="F:ATP binding"/>
    <property type="evidence" value="ECO:0007669"/>
    <property type="project" value="UniProtKB-UniRule"/>
</dbReference>
<accession>A0A3R9Q0K6</accession>
<dbReference type="InterPro" id="IPR011761">
    <property type="entry name" value="ATP-grasp"/>
</dbReference>
<dbReference type="PANTHER" id="PTHR43585:SF2">
    <property type="entry name" value="ATP-GRASP ENZYME FSQD"/>
    <property type="match status" value="1"/>
</dbReference>
<feature type="transmembrane region" description="Helical" evidence="5">
    <location>
        <begin position="274"/>
        <end position="295"/>
    </location>
</feature>
<keyword evidence="5" id="KW-0472">Membrane</keyword>
<proteinExistence type="predicted"/>
<keyword evidence="5" id="KW-0812">Transmembrane</keyword>
<feature type="domain" description="ATP-grasp" evidence="6">
    <location>
        <begin position="122"/>
        <end position="295"/>
    </location>
</feature>
<dbReference type="GO" id="GO:0016874">
    <property type="term" value="F:ligase activity"/>
    <property type="evidence" value="ECO:0007669"/>
    <property type="project" value="UniProtKB-KW"/>
</dbReference>
<organism evidence="7 8">
    <name type="scientific">Candidatus Methanodesulfokora washburnensis</name>
    <dbReference type="NCBI Taxonomy" id="2478471"/>
    <lineage>
        <taxon>Archaea</taxon>
        <taxon>Thermoproteota</taxon>
        <taxon>Candidatus Korarchaeia</taxon>
        <taxon>Candidatus Korarchaeia incertae sedis</taxon>
        <taxon>Candidatus Methanodesulfokora</taxon>
    </lineage>
</organism>
<evidence type="ECO:0000256" key="3">
    <source>
        <dbReference type="ARBA" id="ARBA00022840"/>
    </source>
</evidence>
<dbReference type="RefSeq" id="WP_125670303.1">
    <property type="nucleotide sequence ID" value="NZ_RCOS01000024.1"/>
</dbReference>
<name>A0A3R9Q0K6_9CREN</name>
<keyword evidence="1" id="KW-0436">Ligase</keyword>
<keyword evidence="3 4" id="KW-0067">ATP-binding</keyword>